<proteinExistence type="predicted"/>
<feature type="domain" description="SH3b" evidence="3">
    <location>
        <begin position="94"/>
        <end position="157"/>
    </location>
</feature>
<keyword evidence="5" id="KW-1185">Reference proteome</keyword>
<dbReference type="Gene3D" id="2.30.30.40">
    <property type="entry name" value="SH3 Domains"/>
    <property type="match status" value="1"/>
</dbReference>
<evidence type="ECO:0000256" key="2">
    <source>
        <dbReference type="SAM" id="Phobius"/>
    </source>
</evidence>
<dbReference type="RefSeq" id="WP_195900353.1">
    <property type="nucleotide sequence ID" value="NZ_JADOGI010000161.1"/>
</dbReference>
<feature type="transmembrane region" description="Helical" evidence="2">
    <location>
        <begin position="24"/>
        <end position="45"/>
    </location>
</feature>
<dbReference type="EMBL" id="JADOGI010000161">
    <property type="protein sequence ID" value="MBF8191443.1"/>
    <property type="molecule type" value="Genomic_DNA"/>
</dbReference>
<keyword evidence="2" id="KW-0472">Membrane</keyword>
<gene>
    <name evidence="4" type="ORF">ITP53_38250</name>
</gene>
<keyword evidence="2" id="KW-0812">Transmembrane</keyword>
<feature type="compositionally biased region" description="Basic and acidic residues" evidence="1">
    <location>
        <begin position="12"/>
        <end position="21"/>
    </location>
</feature>
<name>A0A931AGB5_9ACTN</name>
<evidence type="ECO:0000259" key="3">
    <source>
        <dbReference type="Pfam" id="PF08239"/>
    </source>
</evidence>
<comment type="caution">
    <text evidence="4">The sequence shown here is derived from an EMBL/GenBank/DDBJ whole genome shotgun (WGS) entry which is preliminary data.</text>
</comment>
<evidence type="ECO:0000313" key="5">
    <source>
        <dbReference type="Proteomes" id="UP000605361"/>
    </source>
</evidence>
<reference evidence="4" key="1">
    <citation type="submission" date="2020-11" db="EMBL/GenBank/DDBJ databases">
        <title>Whole-genome analyses of Nonomuraea sp. K274.</title>
        <authorList>
            <person name="Veyisoglu A."/>
        </authorList>
    </citation>
    <scope>NUCLEOTIDE SEQUENCE</scope>
    <source>
        <strain evidence="4">K274</strain>
    </source>
</reference>
<dbReference type="InterPro" id="IPR003646">
    <property type="entry name" value="SH3-like_bac-type"/>
</dbReference>
<feature type="region of interest" description="Disordered" evidence="1">
    <location>
        <begin position="1"/>
        <end position="21"/>
    </location>
</feature>
<evidence type="ECO:0000313" key="4">
    <source>
        <dbReference type="EMBL" id="MBF8191443.1"/>
    </source>
</evidence>
<dbReference type="Pfam" id="PF08239">
    <property type="entry name" value="SH3_3"/>
    <property type="match status" value="1"/>
</dbReference>
<keyword evidence="2" id="KW-1133">Transmembrane helix</keyword>
<dbReference type="AlphaFoldDB" id="A0A931AGB5"/>
<sequence>MPDSHNASRPVESADTRNKKRDSAVIAAWIGASATIVAAALGAWVSATSEDPDSSPDRPVVSPFGTSVVTPPAGGFIEGTVKTYMSHSEWVTSNIRLLPDVQSADIGNLRHGDKLEIACLVVHGKSHREPSGGYTTQWYKVRTASDAYGYVSGHYVDVGGVAVPECDT</sequence>
<protein>
    <submittedName>
        <fullName evidence="4">SH3 domain-containing protein</fullName>
    </submittedName>
</protein>
<evidence type="ECO:0000256" key="1">
    <source>
        <dbReference type="SAM" id="MobiDB-lite"/>
    </source>
</evidence>
<dbReference type="Proteomes" id="UP000605361">
    <property type="component" value="Unassembled WGS sequence"/>
</dbReference>
<accession>A0A931AGB5</accession>
<organism evidence="4 5">
    <name type="scientific">Nonomuraea cypriaca</name>
    <dbReference type="NCBI Taxonomy" id="1187855"/>
    <lineage>
        <taxon>Bacteria</taxon>
        <taxon>Bacillati</taxon>
        <taxon>Actinomycetota</taxon>
        <taxon>Actinomycetes</taxon>
        <taxon>Streptosporangiales</taxon>
        <taxon>Streptosporangiaceae</taxon>
        <taxon>Nonomuraea</taxon>
    </lineage>
</organism>